<dbReference type="CDD" id="cd13733">
    <property type="entry name" value="SPRY_PRY_C-I_1"/>
    <property type="match status" value="1"/>
</dbReference>
<dbReference type="InterPro" id="IPR006574">
    <property type="entry name" value="PRY"/>
</dbReference>
<dbReference type="Pfam" id="PF13765">
    <property type="entry name" value="PRY"/>
    <property type="match status" value="1"/>
</dbReference>
<keyword evidence="1" id="KW-0175">Coiled coil</keyword>
<reference evidence="3" key="1">
    <citation type="submission" date="2025-08" db="UniProtKB">
        <authorList>
            <consortium name="Ensembl"/>
        </authorList>
    </citation>
    <scope>IDENTIFICATION</scope>
</reference>
<feature type="domain" description="B30.2/SPRY" evidence="2">
    <location>
        <begin position="147"/>
        <end position="342"/>
    </location>
</feature>
<dbReference type="Pfam" id="PF00622">
    <property type="entry name" value="SPRY"/>
    <property type="match status" value="1"/>
</dbReference>
<dbReference type="SUPFAM" id="SSF49899">
    <property type="entry name" value="Concanavalin A-like lectins/glucanases"/>
    <property type="match status" value="1"/>
</dbReference>
<dbReference type="InterPro" id="IPR013320">
    <property type="entry name" value="ConA-like_dom_sf"/>
</dbReference>
<dbReference type="InterPro" id="IPR001870">
    <property type="entry name" value="B30.2/SPRY"/>
</dbReference>
<dbReference type="Gene3D" id="2.60.120.920">
    <property type="match status" value="1"/>
</dbReference>
<sequence length="380" mass="42876">IAMWTQLLQRLHHATLELQLPLSKESADREVTNGVQVFTALIETLERAQAELIGMIEEKQKMKDEEGNVCIQELEQETSELTRRRAEVQQLSRSEDHLHFLQSFPSLKAFPVTKDWTEVNICPALYEGIARTAMVSAVDQLTKIVRKEMKQLHEVELKSIQLNGVDVTLDPDTAHPALILSDDGKQVHCCDTWNKPPDNPKQFESALHVLGKQSFSCGRFHYDVQVKGKTGWTLGVASESVTRKGEIKLNTENGYWSICLRNRKEYFALASQPVPLSVNYPLEKVRVFVDYEEGLVSFYDVDTADLLFSFTGCSFTEKLYPFFSPGTGDSGRNSAPLIISPVSGYNNLDGLYSLLHPPHIPALTVLFYHVAHQLLVRDIT</sequence>
<dbReference type="Pfam" id="PF25600">
    <property type="entry name" value="TRIM_CC"/>
    <property type="match status" value="1"/>
</dbReference>
<dbReference type="PRINTS" id="PR01407">
    <property type="entry name" value="BUTYPHLNCDUF"/>
</dbReference>
<dbReference type="SMART" id="SM00449">
    <property type="entry name" value="SPRY"/>
    <property type="match status" value="1"/>
</dbReference>
<name>A0A8C4HAT0_DICLA</name>
<dbReference type="InterPro" id="IPR043136">
    <property type="entry name" value="B30.2/SPRY_sf"/>
</dbReference>
<proteinExistence type="predicted"/>
<keyword evidence="4" id="KW-1185">Reference proteome</keyword>
<evidence type="ECO:0000313" key="4">
    <source>
        <dbReference type="Proteomes" id="UP000694389"/>
    </source>
</evidence>
<feature type="coiled-coil region" evidence="1">
    <location>
        <begin position="45"/>
        <end position="94"/>
    </location>
</feature>
<dbReference type="GeneTree" id="ENSGT01040000240400"/>
<reference evidence="3" key="2">
    <citation type="submission" date="2025-09" db="UniProtKB">
        <authorList>
            <consortium name="Ensembl"/>
        </authorList>
    </citation>
    <scope>IDENTIFICATION</scope>
</reference>
<dbReference type="AlphaFoldDB" id="A0A8C4HAT0"/>
<dbReference type="InterPro" id="IPR050143">
    <property type="entry name" value="TRIM/RBCC"/>
</dbReference>
<dbReference type="InterPro" id="IPR058030">
    <property type="entry name" value="TRIM8/14/16/25/29/45/65_CC"/>
</dbReference>
<protein>
    <recommendedName>
        <fullName evidence="2">B30.2/SPRY domain-containing protein</fullName>
    </recommendedName>
</protein>
<dbReference type="PANTHER" id="PTHR24103">
    <property type="entry name" value="E3 UBIQUITIN-PROTEIN LIGASE TRIM"/>
    <property type="match status" value="1"/>
</dbReference>
<dbReference type="SMART" id="SM00589">
    <property type="entry name" value="PRY"/>
    <property type="match status" value="1"/>
</dbReference>
<evidence type="ECO:0000313" key="3">
    <source>
        <dbReference type="Ensembl" id="ENSDLAP00005039681.2"/>
    </source>
</evidence>
<evidence type="ECO:0000256" key="1">
    <source>
        <dbReference type="SAM" id="Coils"/>
    </source>
</evidence>
<dbReference type="InterPro" id="IPR003877">
    <property type="entry name" value="SPRY_dom"/>
</dbReference>
<dbReference type="InterPro" id="IPR003879">
    <property type="entry name" value="Butyrophylin_SPRY"/>
</dbReference>
<dbReference type="PROSITE" id="PS50188">
    <property type="entry name" value="B302_SPRY"/>
    <property type="match status" value="1"/>
</dbReference>
<evidence type="ECO:0000259" key="2">
    <source>
        <dbReference type="PROSITE" id="PS50188"/>
    </source>
</evidence>
<dbReference type="Ensembl" id="ENSDLAT00005042371.2">
    <property type="protein sequence ID" value="ENSDLAP00005039681.2"/>
    <property type="gene ID" value="ENSDLAG00005017723.2"/>
</dbReference>
<accession>A0A8C4HAT0</accession>
<dbReference type="FunFam" id="2.60.120.920:FF:000004">
    <property type="entry name" value="Butyrophilin subfamily 1 member A1"/>
    <property type="match status" value="1"/>
</dbReference>
<dbReference type="Proteomes" id="UP000694389">
    <property type="component" value="Unassembled WGS sequence"/>
</dbReference>
<organism evidence="3 4">
    <name type="scientific">Dicentrarchus labrax</name>
    <name type="common">European seabass</name>
    <name type="synonym">Morone labrax</name>
    <dbReference type="NCBI Taxonomy" id="13489"/>
    <lineage>
        <taxon>Eukaryota</taxon>
        <taxon>Metazoa</taxon>
        <taxon>Chordata</taxon>
        <taxon>Craniata</taxon>
        <taxon>Vertebrata</taxon>
        <taxon>Euteleostomi</taxon>
        <taxon>Actinopterygii</taxon>
        <taxon>Neopterygii</taxon>
        <taxon>Teleostei</taxon>
        <taxon>Neoteleostei</taxon>
        <taxon>Acanthomorphata</taxon>
        <taxon>Eupercaria</taxon>
        <taxon>Moronidae</taxon>
        <taxon>Dicentrarchus</taxon>
    </lineage>
</organism>